<dbReference type="Proteomes" id="UP001214201">
    <property type="component" value="Chromosome"/>
</dbReference>
<reference evidence="11 12" key="1">
    <citation type="submission" date="2021-08" db="EMBL/GenBank/DDBJ databases">
        <title>Genome sequences of Xanthomonas cucurbitae isolates from 5 Midwestern US states.</title>
        <authorList>
            <person name="Hind S.R."/>
        </authorList>
    </citation>
    <scope>NUCLEOTIDE SEQUENCE [LARGE SCALE GENOMIC DNA]</scope>
    <source>
        <strain evidence="11 12">OH_261</strain>
    </source>
</reference>
<proteinExistence type="inferred from homology"/>
<dbReference type="InterPro" id="IPR050053">
    <property type="entry name" value="ATPase_alpha/beta_chains"/>
</dbReference>
<evidence type="ECO:0000313" key="11">
    <source>
        <dbReference type="EMBL" id="WDM71702.1"/>
    </source>
</evidence>
<dbReference type="EMBL" id="CP082214">
    <property type="protein sequence ID" value="WDM71702.1"/>
    <property type="molecule type" value="Genomic_DNA"/>
</dbReference>
<comment type="similarity">
    <text evidence="8">Belongs to the ATPase alpha/beta chains family. T3SS ATPase subfamily.</text>
</comment>
<dbReference type="InterPro" id="IPR040627">
    <property type="entry name" value="T3SS_ATPase_C"/>
</dbReference>
<dbReference type="CDD" id="cd01136">
    <property type="entry name" value="ATPase_flagellum-secretory_path_III"/>
    <property type="match status" value="1"/>
</dbReference>
<dbReference type="PANTHER" id="PTHR15184">
    <property type="entry name" value="ATP SYNTHASE"/>
    <property type="match status" value="1"/>
</dbReference>
<evidence type="ECO:0000256" key="2">
    <source>
        <dbReference type="ARBA" id="ARBA00022448"/>
    </source>
</evidence>
<comment type="subcellular location">
    <subcellularLocation>
        <location evidence="1">Cytoplasm</location>
    </subcellularLocation>
</comment>
<dbReference type="SMART" id="SM00382">
    <property type="entry name" value="AAA"/>
    <property type="match status" value="1"/>
</dbReference>
<dbReference type="Pfam" id="PF18269">
    <property type="entry name" value="T3SS_ATPase_C"/>
    <property type="match status" value="1"/>
</dbReference>
<evidence type="ECO:0000256" key="8">
    <source>
        <dbReference type="ARBA" id="ARBA00024342"/>
    </source>
</evidence>
<dbReference type="Pfam" id="PF00006">
    <property type="entry name" value="ATP-synt_ab"/>
    <property type="match status" value="1"/>
</dbReference>
<organism evidence="11 12">
    <name type="scientific">Xanthomonas cucurbitae</name>
    <dbReference type="NCBI Taxonomy" id="56453"/>
    <lineage>
        <taxon>Bacteria</taxon>
        <taxon>Pseudomonadati</taxon>
        <taxon>Pseudomonadota</taxon>
        <taxon>Gammaproteobacteria</taxon>
        <taxon>Lysobacterales</taxon>
        <taxon>Lysobacteraceae</taxon>
        <taxon>Xanthomonas</taxon>
    </lineage>
</organism>
<evidence type="ECO:0000256" key="5">
    <source>
        <dbReference type="ARBA" id="ARBA00022840"/>
    </source>
</evidence>
<keyword evidence="2" id="KW-0813">Transport</keyword>
<evidence type="ECO:0000313" key="12">
    <source>
        <dbReference type="Proteomes" id="UP001214201"/>
    </source>
</evidence>
<evidence type="ECO:0000259" key="10">
    <source>
        <dbReference type="SMART" id="SM00382"/>
    </source>
</evidence>
<dbReference type="InterPro" id="IPR005714">
    <property type="entry name" value="ATPase_T3SS_FliI/YscN"/>
</dbReference>
<protein>
    <recommendedName>
        <fullName evidence="9">protein-secreting ATPase</fullName>
        <ecNumber evidence="9">7.4.2.8</ecNumber>
    </recommendedName>
</protein>
<evidence type="ECO:0000256" key="4">
    <source>
        <dbReference type="ARBA" id="ARBA00022741"/>
    </source>
</evidence>
<name>A0ABY7YCU5_9XANT</name>
<sequence length="441" mass="47727">MNQLAGQLIAALQSARYERLYGTVRAFNGLVIESIGPDARVGDICEIEVASDGRRVDAQVVGLRDGHLLLMAYGDVSGLRPGARVEMTNRSLDVPVGDALMGRVVNAFGHPLDDKGPCVLEHRYPLHAAPSNPLSRRDITQILETGVHAVDAMLTLGKGQRVGIFAGSGVGKSTLLAMFVRHVQADVIVLALIGERGREVGDFVRHTLGPEAMMRCVVIAATADQPALVRTHAVHAAHAIAEFFKSQGKSVLLVVDSMTRFAMAQREIGFSSGEPPTFRGYTPSVFSWLPRIAERCGNFETGSITALYSVLVEGDDLNEPVTDHMRAILDGHIVLDRRLAARGHYPAINVLSSVSRLVSQLATGEELRLASQVRRLLAVLDESRDLVELGAHQPGANPELDAALHAWPQLERILQQTQQSPMSRKQALLAISRALPQGDDL</sequence>
<dbReference type="InterPro" id="IPR027417">
    <property type="entry name" value="P-loop_NTPase"/>
</dbReference>
<evidence type="ECO:0000256" key="1">
    <source>
        <dbReference type="ARBA" id="ARBA00004496"/>
    </source>
</evidence>
<dbReference type="InterPro" id="IPR004100">
    <property type="entry name" value="ATPase_F1/V1/A1_a/bsu_N"/>
</dbReference>
<keyword evidence="7" id="KW-1278">Translocase</keyword>
<evidence type="ECO:0000256" key="3">
    <source>
        <dbReference type="ARBA" id="ARBA00022490"/>
    </source>
</evidence>
<dbReference type="NCBIfam" id="TIGR01026">
    <property type="entry name" value="fliI_yscN"/>
    <property type="match status" value="1"/>
</dbReference>
<evidence type="ECO:0000256" key="6">
    <source>
        <dbReference type="ARBA" id="ARBA00022927"/>
    </source>
</evidence>
<keyword evidence="3" id="KW-0963">Cytoplasm</keyword>
<keyword evidence="4" id="KW-0547">Nucleotide-binding</keyword>
<keyword evidence="5" id="KW-0067">ATP-binding</keyword>
<dbReference type="RefSeq" id="WP_274396736.1">
    <property type="nucleotide sequence ID" value="NZ_CP082213.1"/>
</dbReference>
<dbReference type="Gene3D" id="3.40.50.12240">
    <property type="match status" value="1"/>
</dbReference>
<keyword evidence="6" id="KW-0653">Protein transport</keyword>
<keyword evidence="12" id="KW-1185">Reference proteome</keyword>
<accession>A0ABY7YCU5</accession>
<dbReference type="CDD" id="cd18117">
    <property type="entry name" value="ATP-synt_flagellum-secretory_path_III_N"/>
    <property type="match status" value="1"/>
</dbReference>
<dbReference type="EC" id="7.4.2.8" evidence="9"/>
<dbReference type="SUPFAM" id="SSF52540">
    <property type="entry name" value="P-loop containing nucleoside triphosphate hydrolases"/>
    <property type="match status" value="1"/>
</dbReference>
<dbReference type="InterPro" id="IPR000194">
    <property type="entry name" value="ATPase_F1/V1/A1_a/bsu_nucl-bd"/>
</dbReference>
<evidence type="ECO:0000256" key="9">
    <source>
        <dbReference type="ARBA" id="ARBA00024382"/>
    </source>
</evidence>
<feature type="domain" description="AAA+ ATPase" evidence="10">
    <location>
        <begin position="158"/>
        <end position="339"/>
    </location>
</feature>
<dbReference type="PANTHER" id="PTHR15184:SF9">
    <property type="entry name" value="SPI-1 TYPE 3 SECRETION SYSTEM ATPASE"/>
    <property type="match status" value="1"/>
</dbReference>
<evidence type="ECO:0000256" key="7">
    <source>
        <dbReference type="ARBA" id="ARBA00022967"/>
    </source>
</evidence>
<gene>
    <name evidence="11" type="ORF">K6978_00335</name>
</gene>
<dbReference type="InterPro" id="IPR003593">
    <property type="entry name" value="AAA+_ATPase"/>
</dbReference>
<dbReference type="Pfam" id="PF02874">
    <property type="entry name" value="ATP-synt_ab_N"/>
    <property type="match status" value="1"/>
</dbReference>